<dbReference type="EMBL" id="AP021874">
    <property type="protein sequence ID" value="BBO67172.1"/>
    <property type="molecule type" value="Genomic_DNA"/>
</dbReference>
<dbReference type="RefSeq" id="WP_155315457.1">
    <property type="nucleotide sequence ID" value="NZ_AP021874.1"/>
</dbReference>
<dbReference type="Pfam" id="PF08668">
    <property type="entry name" value="HDOD"/>
    <property type="match status" value="1"/>
</dbReference>
<dbReference type="KEGG" id="dalk:DSCA_11020"/>
<dbReference type="AlphaFoldDB" id="A0A5K7YCL0"/>
<dbReference type="PANTHER" id="PTHR33525:SF3">
    <property type="entry name" value="RIBONUCLEASE Y"/>
    <property type="match status" value="1"/>
</dbReference>
<organism evidence="2 3">
    <name type="scientific">Desulfosarcina alkanivorans</name>
    <dbReference type="NCBI Taxonomy" id="571177"/>
    <lineage>
        <taxon>Bacteria</taxon>
        <taxon>Pseudomonadati</taxon>
        <taxon>Thermodesulfobacteriota</taxon>
        <taxon>Desulfobacteria</taxon>
        <taxon>Desulfobacterales</taxon>
        <taxon>Desulfosarcinaceae</taxon>
        <taxon>Desulfosarcina</taxon>
    </lineage>
</organism>
<dbReference type="PANTHER" id="PTHR33525">
    <property type="match status" value="1"/>
</dbReference>
<dbReference type="SUPFAM" id="SSF109604">
    <property type="entry name" value="HD-domain/PDEase-like"/>
    <property type="match status" value="1"/>
</dbReference>
<accession>A0A5K7YCL0</accession>
<name>A0A5K7YCL0_9BACT</name>
<dbReference type="Proteomes" id="UP000427906">
    <property type="component" value="Chromosome"/>
</dbReference>
<protein>
    <submittedName>
        <fullName evidence="2">HDIG domain protein</fullName>
    </submittedName>
</protein>
<dbReference type="OrthoDB" id="9803649at2"/>
<evidence type="ECO:0000313" key="3">
    <source>
        <dbReference type="Proteomes" id="UP000427906"/>
    </source>
</evidence>
<sequence>MPTIESIIDAIDQLKPLTGVAGKVIALLDDPDCGLSDLSDIIRHEPALTANLLKLANSAYYGLPGKIHDAKQAIVYLGMSQVVDLVLLVSCAERFSGSHEGYGLKAGELWKGAVSGAIMASDLAQIKGLKQKSLIFTGALLRDIGKVVLDQHIRSAAGKILHRVKTQPLTFPEAERQVLGYDHVQVGAMVARKWQFPGSLQCIIRFYHAPLEAKGCFMEASVVHLADAMCRKMEIGPGVDDPFYPGDGRVARSLGLDNAGIQGVMDNFGKKMAHINALFDVQ</sequence>
<proteinExistence type="predicted"/>
<dbReference type="InterPro" id="IPR052340">
    <property type="entry name" value="RNase_Y/CdgJ"/>
</dbReference>
<dbReference type="PROSITE" id="PS51833">
    <property type="entry name" value="HDOD"/>
    <property type="match status" value="1"/>
</dbReference>
<evidence type="ECO:0000259" key="1">
    <source>
        <dbReference type="PROSITE" id="PS51833"/>
    </source>
</evidence>
<gene>
    <name evidence="2" type="ORF">DSCA_11020</name>
</gene>
<feature type="domain" description="HDOD" evidence="1">
    <location>
        <begin position="14"/>
        <end position="210"/>
    </location>
</feature>
<reference evidence="2 3" key="1">
    <citation type="submission" date="2019-11" db="EMBL/GenBank/DDBJ databases">
        <title>Comparative genomics of hydrocarbon-degrading Desulfosarcina strains.</title>
        <authorList>
            <person name="Watanabe M."/>
            <person name="Kojima H."/>
            <person name="Fukui M."/>
        </authorList>
    </citation>
    <scope>NUCLEOTIDE SEQUENCE [LARGE SCALE GENOMIC DNA]</scope>
    <source>
        <strain evidence="2 3">PL12</strain>
    </source>
</reference>
<dbReference type="InterPro" id="IPR013976">
    <property type="entry name" value="HDOD"/>
</dbReference>
<keyword evidence="3" id="KW-1185">Reference proteome</keyword>
<dbReference type="Gene3D" id="1.10.3210.10">
    <property type="entry name" value="Hypothetical protein af1432"/>
    <property type="match status" value="1"/>
</dbReference>
<evidence type="ECO:0000313" key="2">
    <source>
        <dbReference type="EMBL" id="BBO67172.1"/>
    </source>
</evidence>